<dbReference type="SUPFAM" id="SSF56784">
    <property type="entry name" value="HAD-like"/>
    <property type="match status" value="1"/>
</dbReference>
<reference evidence="2" key="1">
    <citation type="submission" date="2011-11" db="EMBL/GenBank/DDBJ databases">
        <title>Complete sequence of Desulfosporosinus orientis DSM 765.</title>
        <authorList>
            <person name="Lucas S."/>
            <person name="Han J."/>
            <person name="Lapidus A."/>
            <person name="Cheng J.-F."/>
            <person name="Goodwin L."/>
            <person name="Pitluck S."/>
            <person name="Peters L."/>
            <person name="Ovchinnikova G."/>
            <person name="Teshima H."/>
            <person name="Detter J.C."/>
            <person name="Han C."/>
            <person name="Tapia R."/>
            <person name="Land M."/>
            <person name="Hauser L."/>
            <person name="Kyrpides N."/>
            <person name="Ivanova N."/>
            <person name="Pagani I."/>
            <person name="Pester M."/>
            <person name="Spring S."/>
            <person name="Ollivier B."/>
            <person name="Rattei T."/>
            <person name="Klenk H.-P."/>
            <person name="Wagner M."/>
            <person name="Loy A."/>
            <person name="Woyke T."/>
        </authorList>
    </citation>
    <scope>NUCLEOTIDE SEQUENCE [LARGE SCALE GENOMIC DNA]</scope>
    <source>
        <strain evidence="2">ATCC 19365 / DSM 765 / NCIMB 8382 / VKM B-1628</strain>
    </source>
</reference>
<dbReference type="HOGENOM" id="CLU_045011_19_3_9"/>
<gene>
    <name evidence="1" type="ordered locus">Desor_2866</name>
</gene>
<dbReference type="RefSeq" id="WP_014185204.1">
    <property type="nucleotide sequence ID" value="NC_016584.1"/>
</dbReference>
<dbReference type="GO" id="GO:0006281">
    <property type="term" value="P:DNA repair"/>
    <property type="evidence" value="ECO:0007669"/>
    <property type="project" value="TreeGrafter"/>
</dbReference>
<dbReference type="STRING" id="768706.Desor_2866"/>
<dbReference type="KEGG" id="dor:Desor_2866"/>
<dbReference type="PATRIC" id="fig|768706.3.peg.2874"/>
<dbReference type="InterPro" id="IPR041492">
    <property type="entry name" value="HAD_2"/>
</dbReference>
<dbReference type="OrthoDB" id="9807630at2"/>
<evidence type="ECO:0000313" key="1">
    <source>
        <dbReference type="EMBL" id="AET68396.1"/>
    </source>
</evidence>
<dbReference type="eggNOG" id="COG0546">
    <property type="taxonomic scope" value="Bacteria"/>
</dbReference>
<dbReference type="AlphaFoldDB" id="G7WFF3"/>
<dbReference type="EMBL" id="CP003108">
    <property type="protein sequence ID" value="AET68396.1"/>
    <property type="molecule type" value="Genomic_DNA"/>
</dbReference>
<reference evidence="1 2" key="2">
    <citation type="journal article" date="2012" name="J. Bacteriol.">
        <title>Complete genome sequences of Desulfosporosinus orientis DSM765T, Desulfosporosinus youngiae DSM17734T, Desulfosporosinus meridiei DSM13257T, and Desulfosporosinus acidiphilus DSM22704T.</title>
        <authorList>
            <person name="Pester M."/>
            <person name="Brambilla E."/>
            <person name="Alazard D."/>
            <person name="Rattei T."/>
            <person name="Weinmaier T."/>
            <person name="Han J."/>
            <person name="Lucas S."/>
            <person name="Lapidus A."/>
            <person name="Cheng J.F."/>
            <person name="Goodwin L."/>
            <person name="Pitluck S."/>
            <person name="Peters L."/>
            <person name="Ovchinnikova G."/>
            <person name="Teshima H."/>
            <person name="Detter J.C."/>
            <person name="Han C.S."/>
            <person name="Tapia R."/>
            <person name="Land M.L."/>
            <person name="Hauser L."/>
            <person name="Kyrpides N.C."/>
            <person name="Ivanova N.N."/>
            <person name="Pagani I."/>
            <person name="Huntmann M."/>
            <person name="Wei C.L."/>
            <person name="Davenport K.W."/>
            <person name="Daligault H."/>
            <person name="Chain P.S."/>
            <person name="Chen A."/>
            <person name="Mavromatis K."/>
            <person name="Markowitz V."/>
            <person name="Szeto E."/>
            <person name="Mikhailova N."/>
            <person name="Pati A."/>
            <person name="Wagner M."/>
            <person name="Woyke T."/>
            <person name="Ollivier B."/>
            <person name="Klenk H.P."/>
            <person name="Spring S."/>
            <person name="Loy A."/>
        </authorList>
    </citation>
    <scope>NUCLEOTIDE SEQUENCE [LARGE SCALE GENOMIC DNA]</scope>
    <source>
        <strain evidence="2">ATCC 19365 / DSM 765 / NCIMB 8382 / VKM B-1628</strain>
    </source>
</reference>
<dbReference type="GO" id="GO:0005829">
    <property type="term" value="C:cytosol"/>
    <property type="evidence" value="ECO:0007669"/>
    <property type="project" value="TreeGrafter"/>
</dbReference>
<dbReference type="Pfam" id="PF13419">
    <property type="entry name" value="HAD_2"/>
    <property type="match status" value="1"/>
</dbReference>
<keyword evidence="2" id="KW-1185">Reference proteome</keyword>
<proteinExistence type="predicted"/>
<dbReference type="InterPro" id="IPR050155">
    <property type="entry name" value="HAD-like_hydrolase_sf"/>
</dbReference>
<dbReference type="PANTHER" id="PTHR43434:SF13">
    <property type="entry name" value="PHOSPHOGLYCOLATE PHOSPHATASE"/>
    <property type="match status" value="1"/>
</dbReference>
<dbReference type="GO" id="GO:0008967">
    <property type="term" value="F:phosphoglycolate phosphatase activity"/>
    <property type="evidence" value="ECO:0007669"/>
    <property type="project" value="TreeGrafter"/>
</dbReference>
<sequence length="205" mass="23345">MVKLIILTFDGTVVDSKEVSVAIYNKLADKYGTQKVDDIRNIQRLPLLDRFKALHIPLYKLPLFIGDFTKLYKHSLKGIKMVKGMRELLLGLKKSGNQLAIVSSNSENNISDYFREAQLEVIDTIICCTSLLGKEKYIKKVLAIHKVQPSEAIFVGDELRDIKACKKLGIPIIWVDWGYDLKEMIIEEPPDYIAHSPQDILEVLN</sequence>
<dbReference type="InterPro" id="IPR036412">
    <property type="entry name" value="HAD-like_sf"/>
</dbReference>
<accession>G7WFF3</accession>
<dbReference type="Gene3D" id="1.10.150.240">
    <property type="entry name" value="Putative phosphatase, domain 2"/>
    <property type="match status" value="1"/>
</dbReference>
<dbReference type="Proteomes" id="UP000006346">
    <property type="component" value="Chromosome"/>
</dbReference>
<organism evidence="1 2">
    <name type="scientific">Desulfosporosinus orientis (strain ATCC 19365 / DSM 765 / NCIMB 8382 / VKM B-1628 / Singapore I)</name>
    <name type="common">Desulfotomaculum orientis</name>
    <dbReference type="NCBI Taxonomy" id="768706"/>
    <lineage>
        <taxon>Bacteria</taxon>
        <taxon>Bacillati</taxon>
        <taxon>Bacillota</taxon>
        <taxon>Clostridia</taxon>
        <taxon>Eubacteriales</taxon>
        <taxon>Desulfitobacteriaceae</taxon>
        <taxon>Desulfosporosinus</taxon>
    </lineage>
</organism>
<dbReference type="InterPro" id="IPR023214">
    <property type="entry name" value="HAD_sf"/>
</dbReference>
<dbReference type="Gene3D" id="3.40.50.1000">
    <property type="entry name" value="HAD superfamily/HAD-like"/>
    <property type="match status" value="1"/>
</dbReference>
<evidence type="ECO:0000313" key="2">
    <source>
        <dbReference type="Proteomes" id="UP000006346"/>
    </source>
</evidence>
<protein>
    <submittedName>
        <fullName evidence="1">Putative phosphatase</fullName>
    </submittedName>
</protein>
<dbReference type="PANTHER" id="PTHR43434">
    <property type="entry name" value="PHOSPHOGLYCOLATE PHOSPHATASE"/>
    <property type="match status" value="1"/>
</dbReference>
<dbReference type="InterPro" id="IPR023198">
    <property type="entry name" value="PGP-like_dom2"/>
</dbReference>
<name>G7WFF3_DESOD</name>